<reference evidence="5" key="3">
    <citation type="journal article" date="2017" name="J. Biotechnol.">
        <title>Complete genome sequence of Novosphingobium resinovorum SA1, a versatile xenobiotic-degrading bacterium capable of utilizing sulfanilic acid.</title>
        <authorList>
            <person name="Hegedus B."/>
            <person name="Kos P.B."/>
            <person name="Balint B."/>
            <person name="Maroti G."/>
            <person name="Gan H.M."/>
            <person name="Perei K."/>
            <person name="Rakhely G."/>
        </authorList>
    </citation>
    <scope>NUCLEOTIDE SEQUENCE [LARGE SCALE GENOMIC DNA]</scope>
    <source>
        <strain evidence="5">SA1</strain>
    </source>
</reference>
<evidence type="ECO:0000313" key="3">
    <source>
        <dbReference type="EMBL" id="EZP81518.1"/>
    </source>
</evidence>
<dbReference type="Proteomes" id="UP000094626">
    <property type="component" value="Chromosome"/>
</dbReference>
<gene>
    <name evidence="2" type="ORF">BES08_10460</name>
    <name evidence="3" type="ORF">BV97_02736</name>
</gene>
<feature type="transmembrane region" description="Helical" evidence="1">
    <location>
        <begin position="6"/>
        <end position="27"/>
    </location>
</feature>
<evidence type="ECO:0000313" key="2">
    <source>
        <dbReference type="EMBL" id="AOR77125.1"/>
    </source>
</evidence>
<dbReference type="EMBL" id="CP017075">
    <property type="protein sequence ID" value="AOR77125.1"/>
    <property type="molecule type" value="Genomic_DNA"/>
</dbReference>
<accession>A0A031JXJ8</accession>
<dbReference type="STRING" id="158500.BES08_10460"/>
<evidence type="ECO:0000313" key="5">
    <source>
        <dbReference type="Proteomes" id="UP000094626"/>
    </source>
</evidence>
<dbReference type="AlphaFoldDB" id="A0A031JXJ8"/>
<dbReference type="KEGG" id="nre:BES08_10460"/>
<evidence type="ECO:0000313" key="4">
    <source>
        <dbReference type="Proteomes" id="UP000024329"/>
    </source>
</evidence>
<keyword evidence="1" id="KW-0472">Membrane</keyword>
<proteinExistence type="predicted"/>
<dbReference type="EMBL" id="JFYZ01000012">
    <property type="protein sequence ID" value="EZP81518.1"/>
    <property type="molecule type" value="Genomic_DNA"/>
</dbReference>
<dbReference type="PATRIC" id="fig|158500.4.peg.2798"/>
<keyword evidence="1" id="KW-1133">Transmembrane helix</keyword>
<dbReference type="Pfam" id="PF06961">
    <property type="entry name" value="DUF1294"/>
    <property type="match status" value="1"/>
</dbReference>
<name>A0A031JXJ8_9SPHN</name>
<dbReference type="InterPro" id="IPR012156">
    <property type="entry name" value="Cold_shock_CspA"/>
</dbReference>
<evidence type="ECO:0000256" key="1">
    <source>
        <dbReference type="SAM" id="Phobius"/>
    </source>
</evidence>
<feature type="transmembrane region" description="Helical" evidence="1">
    <location>
        <begin position="72"/>
        <end position="92"/>
    </location>
</feature>
<dbReference type="Proteomes" id="UP000024329">
    <property type="component" value="Unassembled WGS sequence"/>
</dbReference>
<organism evidence="3 4">
    <name type="scientific">Novosphingobium resinovorum</name>
    <dbReference type="NCBI Taxonomy" id="158500"/>
    <lineage>
        <taxon>Bacteria</taxon>
        <taxon>Pseudomonadati</taxon>
        <taxon>Pseudomonadota</taxon>
        <taxon>Alphaproteobacteria</taxon>
        <taxon>Sphingomonadales</taxon>
        <taxon>Sphingomonadaceae</taxon>
        <taxon>Novosphingobium</taxon>
    </lineage>
</organism>
<dbReference type="GO" id="GO:0003676">
    <property type="term" value="F:nucleic acid binding"/>
    <property type="evidence" value="ECO:0007669"/>
    <property type="project" value="InterPro"/>
</dbReference>
<keyword evidence="5" id="KW-1185">Reference proteome</keyword>
<keyword evidence="1" id="KW-0812">Transmembrane</keyword>
<sequence>MTGLNLTDVLWVLAAGLNLVAFAAFGIDKARARRGERRIPESRLLLLALAGGTPGAYAGRRAFRHKTRKQPFVAQLHTIAAVQAAGLAYLAYGAF</sequence>
<dbReference type="eggNOG" id="COG3326">
    <property type="taxonomic scope" value="Bacteria"/>
</dbReference>
<reference evidence="2" key="2">
    <citation type="submission" date="2016-08" db="EMBL/GenBank/DDBJ databases">
        <authorList>
            <person name="Seilhamer J.J."/>
        </authorList>
    </citation>
    <scope>NUCLEOTIDE SEQUENCE [LARGE SCALE GENOMIC DNA]</scope>
    <source>
        <strain evidence="2">SA1</strain>
    </source>
</reference>
<dbReference type="InterPro" id="IPR010718">
    <property type="entry name" value="DUF1294"/>
</dbReference>
<dbReference type="PIRSF" id="PIRSF002599">
    <property type="entry name" value="Cold_shock_A"/>
    <property type="match status" value="1"/>
</dbReference>
<protein>
    <submittedName>
        <fullName evidence="2">Cold-shock protein</fullName>
    </submittedName>
    <submittedName>
        <fullName evidence="3">Putative membrane protein</fullName>
    </submittedName>
</protein>
<reference evidence="3 4" key="1">
    <citation type="submission" date="2014-03" db="EMBL/GenBank/DDBJ databases">
        <title>Whole genome sequence of Novosphingobium resinovorum KF1.</title>
        <authorList>
            <person name="Gan H.M."/>
            <person name="Gan H.Y."/>
            <person name="Chew T.H."/>
            <person name="Savka M.A."/>
        </authorList>
    </citation>
    <scope>NUCLEOTIDE SEQUENCE [LARGE SCALE GENOMIC DNA]</scope>
    <source>
        <strain evidence="3 4">KF1</strain>
    </source>
</reference>